<dbReference type="Proteomes" id="UP000798662">
    <property type="component" value="Chromosome 3"/>
</dbReference>
<gene>
    <name evidence="1" type="ORF">I4F81_012797</name>
</gene>
<protein>
    <submittedName>
        <fullName evidence="1">Uncharacterized protein</fullName>
    </submittedName>
</protein>
<accession>A0ACC3CJZ1</accession>
<reference evidence="1" key="1">
    <citation type="submission" date="2019-11" db="EMBL/GenBank/DDBJ databases">
        <title>Nori genome reveals adaptations in red seaweeds to the harsh intertidal environment.</title>
        <authorList>
            <person name="Wang D."/>
            <person name="Mao Y."/>
        </authorList>
    </citation>
    <scope>NUCLEOTIDE SEQUENCE</scope>
    <source>
        <tissue evidence="1">Gametophyte</tissue>
    </source>
</reference>
<sequence>MERSTNEPFDPRCLRPGIIALGPSVYRDILSLALSFAIDPAVNAFKPRHCDALSSLARTLRGEGAAEALSAVLRDASYHNLPPPREADANAEAVSASQLLRENRMLSSFSVAISGSTSVFADMRKAAAGALDAVRLVVREYHDATSEMEQTWRTYQGTRSTRG</sequence>
<proteinExistence type="predicted"/>
<name>A0ACC3CJZ1_PYRYE</name>
<organism evidence="1 2">
    <name type="scientific">Pyropia yezoensis</name>
    <name type="common">Susabi-nori</name>
    <name type="synonym">Porphyra yezoensis</name>
    <dbReference type="NCBI Taxonomy" id="2788"/>
    <lineage>
        <taxon>Eukaryota</taxon>
        <taxon>Rhodophyta</taxon>
        <taxon>Bangiophyceae</taxon>
        <taxon>Bangiales</taxon>
        <taxon>Bangiaceae</taxon>
        <taxon>Pyropia</taxon>
    </lineage>
</organism>
<evidence type="ECO:0000313" key="2">
    <source>
        <dbReference type="Proteomes" id="UP000798662"/>
    </source>
</evidence>
<dbReference type="EMBL" id="CM020620">
    <property type="protein sequence ID" value="KAK1870335.1"/>
    <property type="molecule type" value="Genomic_DNA"/>
</dbReference>
<comment type="caution">
    <text evidence="1">The sequence shown here is derived from an EMBL/GenBank/DDBJ whole genome shotgun (WGS) entry which is preliminary data.</text>
</comment>
<keyword evidence="2" id="KW-1185">Reference proteome</keyword>
<evidence type="ECO:0000313" key="1">
    <source>
        <dbReference type="EMBL" id="KAK1870335.1"/>
    </source>
</evidence>